<gene>
    <name evidence="3" type="ORF">BLA29_005188</name>
</gene>
<evidence type="ECO:0000259" key="2">
    <source>
        <dbReference type="SMART" id="SM01131"/>
    </source>
</evidence>
<sequence length="335" mass="37652">QVFISLVDHNENKEFLRLFPGAKLDEIIDHHQPPPQSSPDSQYIQCDPSKVQIDTGVGSCCSLIALRYFKSNITKHKFGSPVKSSTSSETFDSQIALILYGPILLDTICFEHSAARFNAKDYEAINKLEDLMKHPADVEPSLYDRNEVYQRLVAAKNSLDGLSFEDLLRKDMKIVESISDNNLAICISSITGILLTEMSLRDKLKELKNYCDRPPKTAASFSDQSRPRMFNAIILMSLDNRIPNNLRRQLAIFCPNKHLMRTIATCIERSEQLSLELITALESLRIYNQNNLKASRKIVLPIISTILNGPGSIGGKSNDNNNNDNKVSPMLSAFF</sequence>
<comment type="similarity">
    <text evidence="1">Belongs to the PPase class C family. Prune subfamily.</text>
</comment>
<organism evidence="3 4">
    <name type="scientific">Euroglyphus maynei</name>
    <name type="common">Mayne's house dust mite</name>
    <dbReference type="NCBI Taxonomy" id="6958"/>
    <lineage>
        <taxon>Eukaryota</taxon>
        <taxon>Metazoa</taxon>
        <taxon>Ecdysozoa</taxon>
        <taxon>Arthropoda</taxon>
        <taxon>Chelicerata</taxon>
        <taxon>Arachnida</taxon>
        <taxon>Acari</taxon>
        <taxon>Acariformes</taxon>
        <taxon>Sarcoptiformes</taxon>
        <taxon>Astigmata</taxon>
        <taxon>Psoroptidia</taxon>
        <taxon>Analgoidea</taxon>
        <taxon>Pyroglyphidae</taxon>
        <taxon>Pyroglyphinae</taxon>
        <taxon>Euroglyphus</taxon>
    </lineage>
</organism>
<keyword evidence="4" id="KW-1185">Reference proteome</keyword>
<dbReference type="Gene3D" id="3.10.310.20">
    <property type="entry name" value="DHHA2 domain"/>
    <property type="match status" value="1"/>
</dbReference>
<feature type="non-terminal residue" evidence="3">
    <location>
        <position position="1"/>
    </location>
</feature>
<dbReference type="GO" id="GO:0004309">
    <property type="term" value="F:exopolyphosphatase activity"/>
    <property type="evidence" value="ECO:0007669"/>
    <property type="project" value="TreeGrafter"/>
</dbReference>
<proteinExistence type="inferred from homology"/>
<protein>
    <recommendedName>
        <fullName evidence="2">DHHA2 domain-containing protein</fullName>
    </recommendedName>
</protein>
<dbReference type="Pfam" id="PF02833">
    <property type="entry name" value="DHHA2"/>
    <property type="match status" value="1"/>
</dbReference>
<dbReference type="InterPro" id="IPR038222">
    <property type="entry name" value="DHHA2_dom_sf"/>
</dbReference>
<dbReference type="OrthoDB" id="19923at2759"/>
<dbReference type="Proteomes" id="UP000194236">
    <property type="component" value="Unassembled WGS sequence"/>
</dbReference>
<dbReference type="EMBL" id="MUJZ01018490">
    <property type="protein sequence ID" value="OTF80375.1"/>
    <property type="molecule type" value="Genomic_DNA"/>
</dbReference>
<feature type="domain" description="DHHA2" evidence="2">
    <location>
        <begin position="149"/>
        <end position="307"/>
    </location>
</feature>
<dbReference type="PANTHER" id="PTHR12112">
    <property type="entry name" value="BNIP - RELATED"/>
    <property type="match status" value="1"/>
</dbReference>
<name>A0A1Y3BMK2_EURMA</name>
<comment type="caution">
    <text evidence="3">The sequence shown here is derived from an EMBL/GenBank/DDBJ whole genome shotgun (WGS) entry which is preliminary data.</text>
</comment>
<evidence type="ECO:0000256" key="1">
    <source>
        <dbReference type="ARBA" id="ARBA00010331"/>
    </source>
</evidence>
<dbReference type="PANTHER" id="PTHR12112:SF39">
    <property type="entry name" value="EG:152A3.5 PROTEIN (FBGN0003116_PN PROTEIN)"/>
    <property type="match status" value="1"/>
</dbReference>
<dbReference type="AlphaFoldDB" id="A0A1Y3BMK2"/>
<dbReference type="InterPro" id="IPR038763">
    <property type="entry name" value="DHH_sf"/>
</dbReference>
<dbReference type="InterPro" id="IPR004097">
    <property type="entry name" value="DHHA2"/>
</dbReference>
<dbReference type="SUPFAM" id="SSF64182">
    <property type="entry name" value="DHH phosphoesterases"/>
    <property type="match status" value="1"/>
</dbReference>
<dbReference type="GO" id="GO:0005737">
    <property type="term" value="C:cytoplasm"/>
    <property type="evidence" value="ECO:0007669"/>
    <property type="project" value="InterPro"/>
</dbReference>
<accession>A0A1Y3BMK2</accession>
<evidence type="ECO:0000313" key="3">
    <source>
        <dbReference type="EMBL" id="OTF80375.1"/>
    </source>
</evidence>
<evidence type="ECO:0000313" key="4">
    <source>
        <dbReference type="Proteomes" id="UP000194236"/>
    </source>
</evidence>
<dbReference type="SMART" id="SM01131">
    <property type="entry name" value="DHHA2"/>
    <property type="match status" value="1"/>
</dbReference>
<reference evidence="3 4" key="1">
    <citation type="submission" date="2017-03" db="EMBL/GenBank/DDBJ databases">
        <title>Genome Survey of Euroglyphus maynei.</title>
        <authorList>
            <person name="Arlian L.G."/>
            <person name="Morgan M.S."/>
            <person name="Rider S.D."/>
        </authorList>
    </citation>
    <scope>NUCLEOTIDE SEQUENCE [LARGE SCALE GENOMIC DNA]</scope>
    <source>
        <strain evidence="3">Arlian Lab</strain>
        <tissue evidence="3">Whole body</tissue>
    </source>
</reference>
<dbReference type="Gene3D" id="3.90.1640.10">
    <property type="entry name" value="inorganic pyrophosphatase (n-terminal core)"/>
    <property type="match status" value="1"/>
</dbReference>